<feature type="compositionally biased region" description="Low complexity" evidence="1">
    <location>
        <begin position="259"/>
        <end position="274"/>
    </location>
</feature>
<evidence type="ECO:0000313" key="3">
    <source>
        <dbReference type="EMBL" id="CAB4148123.1"/>
    </source>
</evidence>
<sequence>MAEVSTRLKTAYEIKKTKAVIKYAAKKASAEFAKLHKARLKKTRIISYEISNGKVFLQLEAGIPSSTLTRYHYIEGVGVKGIQGLLSSDFSFQTGSTTDIKYDTGEPNLAPAVPKTPSYVYSVPTAVVDTSNPGSSRPSITEDSWTRMLARFAKNKVNGRKLTYADMPHWDSEFNPNRVQWVFVTTNSECPTSGVNVDGIKLDDVDWYNSLRLYADYCDAEYQKAIKERKEALDAYNNIAGQLGAEKITPPSKDGAGKTGSSKTGSSKTGTSKTDVNLQSSGTLSGIGDDTKPVIYNLPAVKEMYFRSDNLQNFKVNNGNLSQKVAEANKLWNDSKSYKGMIQSFIVPAKLDTNGSWWSPNGTDGLKGNNKRINTRRYGFQFQYNPSTVTMMYAGAPQVDIGLQTSGQDKVPLIGSSVTSSTVTFQLLINRMNDFKYLDALISDTSETRYADAVVDTRGRVKINNLSSLFGEIYSHTGNHPVQRQLAGSAAEVTSINDELVQIRELGTMYDIEYLLRTLLGYQLKSSLRNVFTSDIGYLGAYPVELHLGNNLRYLGVIDGFNVSHTIFNQNMVPVFSNLSITFSRLPDFAKPFNEVAGAAKVNPVDASTEGDL</sequence>
<gene>
    <name evidence="2" type="ORF">UFOVP325_116</name>
    <name evidence="3" type="ORF">UFOVP430_111</name>
</gene>
<feature type="region of interest" description="Disordered" evidence="1">
    <location>
        <begin position="244"/>
        <end position="284"/>
    </location>
</feature>
<dbReference type="EMBL" id="LR796338">
    <property type="protein sequence ID" value="CAB4137853.1"/>
    <property type="molecule type" value="Genomic_DNA"/>
</dbReference>
<feature type="compositionally biased region" description="Polar residues" evidence="1">
    <location>
        <begin position="275"/>
        <end position="284"/>
    </location>
</feature>
<name>A0A6J5LXE5_9CAUD</name>
<accession>A0A6J5LXE5</accession>
<evidence type="ECO:0000313" key="2">
    <source>
        <dbReference type="EMBL" id="CAB4137853.1"/>
    </source>
</evidence>
<protein>
    <submittedName>
        <fullName evidence="2">Uncharacterized protein</fullName>
    </submittedName>
</protein>
<reference evidence="2" key="1">
    <citation type="submission" date="2020-04" db="EMBL/GenBank/DDBJ databases">
        <authorList>
            <person name="Chiriac C."/>
            <person name="Salcher M."/>
            <person name="Ghai R."/>
            <person name="Kavagutti S V."/>
        </authorList>
    </citation>
    <scope>NUCLEOTIDE SEQUENCE</scope>
</reference>
<organism evidence="2">
    <name type="scientific">uncultured Caudovirales phage</name>
    <dbReference type="NCBI Taxonomy" id="2100421"/>
    <lineage>
        <taxon>Viruses</taxon>
        <taxon>Duplodnaviria</taxon>
        <taxon>Heunggongvirae</taxon>
        <taxon>Uroviricota</taxon>
        <taxon>Caudoviricetes</taxon>
        <taxon>Peduoviridae</taxon>
        <taxon>Maltschvirus</taxon>
        <taxon>Maltschvirus maltsch</taxon>
    </lineage>
</organism>
<dbReference type="EMBL" id="LR796481">
    <property type="protein sequence ID" value="CAB4148123.1"/>
    <property type="molecule type" value="Genomic_DNA"/>
</dbReference>
<proteinExistence type="predicted"/>
<evidence type="ECO:0000256" key="1">
    <source>
        <dbReference type="SAM" id="MobiDB-lite"/>
    </source>
</evidence>